<evidence type="ECO:0000256" key="3">
    <source>
        <dbReference type="ARBA" id="ARBA00022692"/>
    </source>
</evidence>
<comment type="subcellular location">
    <subcellularLocation>
        <location evidence="1">Membrane</location>
        <topology evidence="1">Multi-pass membrane protein</topology>
    </subcellularLocation>
</comment>
<dbReference type="PANTHER" id="PTHR32322:SF2">
    <property type="entry name" value="EAMA DOMAIN-CONTAINING PROTEIN"/>
    <property type="match status" value="1"/>
</dbReference>
<evidence type="ECO:0000259" key="7">
    <source>
        <dbReference type="Pfam" id="PF00892"/>
    </source>
</evidence>
<reference evidence="8 9" key="1">
    <citation type="submission" date="2024-07" db="EMBL/GenBank/DDBJ databases">
        <title>Uliginosibacterium paludis KCTC:42655.</title>
        <authorList>
            <person name="Kim M.K."/>
        </authorList>
    </citation>
    <scope>NUCLEOTIDE SEQUENCE [LARGE SCALE GENOMIC DNA]</scope>
    <source>
        <strain evidence="8 9">KCTC 42655</strain>
    </source>
</reference>
<feature type="domain" description="EamA" evidence="7">
    <location>
        <begin position="157"/>
        <end position="284"/>
    </location>
</feature>
<keyword evidence="3 6" id="KW-0812">Transmembrane</keyword>
<dbReference type="EMBL" id="JBEWLZ010000003">
    <property type="protein sequence ID" value="MET1489616.1"/>
    <property type="molecule type" value="Genomic_DNA"/>
</dbReference>
<dbReference type="Proteomes" id="UP001548590">
    <property type="component" value="Unassembled WGS sequence"/>
</dbReference>
<feature type="transmembrane region" description="Helical" evidence="6">
    <location>
        <begin position="64"/>
        <end position="85"/>
    </location>
</feature>
<dbReference type="PANTHER" id="PTHR32322">
    <property type="entry name" value="INNER MEMBRANE TRANSPORTER"/>
    <property type="match status" value="1"/>
</dbReference>
<feature type="domain" description="EamA" evidence="7">
    <location>
        <begin position="5"/>
        <end position="136"/>
    </location>
</feature>
<evidence type="ECO:0000256" key="2">
    <source>
        <dbReference type="ARBA" id="ARBA00007362"/>
    </source>
</evidence>
<keyword evidence="4 6" id="KW-1133">Transmembrane helix</keyword>
<comment type="caution">
    <text evidence="8">The sequence shown here is derived from an EMBL/GenBank/DDBJ whole genome shotgun (WGS) entry which is preliminary data.</text>
</comment>
<feature type="transmembrane region" description="Helical" evidence="6">
    <location>
        <begin position="30"/>
        <end position="52"/>
    </location>
</feature>
<proteinExistence type="inferred from homology"/>
<comment type="similarity">
    <text evidence="2">Belongs to the EamA transporter family.</text>
</comment>
<dbReference type="InterPro" id="IPR037185">
    <property type="entry name" value="EmrE-like"/>
</dbReference>
<sequence>MFERLLAPLFVLLWSTGFIGAKYGLPYADALHFLSARYAFVVLLMGAAALMFRAPWPRSADRVLHVAVAGVLMQAVYLGGVFLAIGRGLPAALTSLIVGLQPLITALMAGLLLGERVSRQQWTGLALGFAGVLLVVSDSRHPGLGQSWGVTALWPALMALAGITAGTLYQKRFCPVFDLRSGAVIQFAASFLVTAPLAMALEPRPIEWTPTFMFALAWLVLLLSLGAISLLNVLIRRGSAVKVTSLFYLTPGVTALCAWLLFDERLGPFAVLGMVVGALGVWLARARA</sequence>
<evidence type="ECO:0000256" key="4">
    <source>
        <dbReference type="ARBA" id="ARBA00022989"/>
    </source>
</evidence>
<feature type="transmembrane region" description="Helical" evidence="6">
    <location>
        <begin position="148"/>
        <end position="169"/>
    </location>
</feature>
<evidence type="ECO:0000256" key="5">
    <source>
        <dbReference type="ARBA" id="ARBA00023136"/>
    </source>
</evidence>
<evidence type="ECO:0000256" key="1">
    <source>
        <dbReference type="ARBA" id="ARBA00004141"/>
    </source>
</evidence>
<feature type="transmembrane region" description="Helical" evidence="6">
    <location>
        <begin position="120"/>
        <end position="136"/>
    </location>
</feature>
<feature type="transmembrane region" description="Helical" evidence="6">
    <location>
        <begin position="181"/>
        <end position="200"/>
    </location>
</feature>
<dbReference type="Gene3D" id="1.10.3730.20">
    <property type="match status" value="1"/>
</dbReference>
<dbReference type="InterPro" id="IPR000620">
    <property type="entry name" value="EamA_dom"/>
</dbReference>
<dbReference type="SUPFAM" id="SSF103481">
    <property type="entry name" value="Multidrug resistance efflux transporter EmrE"/>
    <property type="match status" value="2"/>
</dbReference>
<feature type="transmembrane region" description="Helical" evidence="6">
    <location>
        <begin position="91"/>
        <end position="113"/>
    </location>
</feature>
<evidence type="ECO:0000256" key="6">
    <source>
        <dbReference type="SAM" id="Phobius"/>
    </source>
</evidence>
<protein>
    <submittedName>
        <fullName evidence="8">DMT family transporter</fullName>
    </submittedName>
</protein>
<gene>
    <name evidence="8" type="ORF">ABVT11_07230</name>
</gene>
<dbReference type="RefSeq" id="WP_345925153.1">
    <property type="nucleotide sequence ID" value="NZ_JBDIVF010000002.1"/>
</dbReference>
<feature type="transmembrane region" description="Helical" evidence="6">
    <location>
        <begin position="212"/>
        <end position="234"/>
    </location>
</feature>
<organism evidence="8 9">
    <name type="scientific">Uliginosibacterium paludis</name>
    <dbReference type="NCBI Taxonomy" id="1615952"/>
    <lineage>
        <taxon>Bacteria</taxon>
        <taxon>Pseudomonadati</taxon>
        <taxon>Pseudomonadota</taxon>
        <taxon>Betaproteobacteria</taxon>
        <taxon>Rhodocyclales</taxon>
        <taxon>Zoogloeaceae</taxon>
        <taxon>Uliginosibacterium</taxon>
    </lineage>
</organism>
<dbReference type="InterPro" id="IPR050638">
    <property type="entry name" value="AA-Vitamin_Transporters"/>
</dbReference>
<dbReference type="Pfam" id="PF00892">
    <property type="entry name" value="EamA"/>
    <property type="match status" value="2"/>
</dbReference>
<feature type="transmembrane region" description="Helical" evidence="6">
    <location>
        <begin position="268"/>
        <end position="284"/>
    </location>
</feature>
<evidence type="ECO:0000313" key="8">
    <source>
        <dbReference type="EMBL" id="MET1489616.1"/>
    </source>
</evidence>
<feature type="transmembrane region" description="Helical" evidence="6">
    <location>
        <begin position="246"/>
        <end position="262"/>
    </location>
</feature>
<name>A0ABV2CNX8_9RHOO</name>
<accession>A0ABV2CNX8</accession>
<keyword evidence="9" id="KW-1185">Reference proteome</keyword>
<keyword evidence="5 6" id="KW-0472">Membrane</keyword>
<evidence type="ECO:0000313" key="9">
    <source>
        <dbReference type="Proteomes" id="UP001548590"/>
    </source>
</evidence>